<proteinExistence type="predicted"/>
<dbReference type="InterPro" id="IPR007450">
    <property type="entry name" value="BamE_dom"/>
</dbReference>
<dbReference type="Gene3D" id="3.30.1450.10">
    <property type="match status" value="1"/>
</dbReference>
<keyword evidence="1 3" id="KW-0732">Signal</keyword>
<feature type="signal peptide" evidence="3">
    <location>
        <begin position="1"/>
        <end position="20"/>
    </location>
</feature>
<name>A0A2N3PKM9_9HELI</name>
<organism evidence="5 6">
    <name type="scientific">Helicobacter winghamensis</name>
    <dbReference type="NCBI Taxonomy" id="157268"/>
    <lineage>
        <taxon>Bacteria</taxon>
        <taxon>Pseudomonadati</taxon>
        <taxon>Campylobacterota</taxon>
        <taxon>Epsilonproteobacteria</taxon>
        <taxon>Campylobacterales</taxon>
        <taxon>Helicobacteraceae</taxon>
        <taxon>Helicobacter</taxon>
    </lineage>
</organism>
<accession>A0A2N3PKM9</accession>
<evidence type="ECO:0000313" key="5">
    <source>
        <dbReference type="EMBL" id="PKT81956.1"/>
    </source>
</evidence>
<protein>
    <recommendedName>
        <fullName evidence="4">Outer membrane protein assembly factor BamE domain-containing protein</fullName>
    </recommendedName>
</protein>
<dbReference type="Proteomes" id="UP000233350">
    <property type="component" value="Unassembled WGS sequence"/>
</dbReference>
<keyword evidence="6" id="KW-1185">Reference proteome</keyword>
<evidence type="ECO:0000259" key="4">
    <source>
        <dbReference type="Pfam" id="PF04355"/>
    </source>
</evidence>
<dbReference type="PROSITE" id="PS51257">
    <property type="entry name" value="PROKAR_LIPOPROTEIN"/>
    <property type="match status" value="1"/>
</dbReference>
<gene>
    <name evidence="5" type="ORF">BCM31_01890</name>
</gene>
<dbReference type="GO" id="GO:0019867">
    <property type="term" value="C:outer membrane"/>
    <property type="evidence" value="ECO:0007669"/>
    <property type="project" value="InterPro"/>
</dbReference>
<dbReference type="AlphaFoldDB" id="A0A2N3PKM9"/>
<dbReference type="GeneID" id="97290043"/>
<feature type="domain" description="Outer membrane protein assembly factor BamE" evidence="4">
    <location>
        <begin position="23"/>
        <end position="94"/>
    </location>
</feature>
<reference evidence="5 6" key="1">
    <citation type="submission" date="2016-07" db="EMBL/GenBank/DDBJ databases">
        <title>Detection of Helicobacter winghamensis from caecal content of red fox (Vulpes vulpes).</title>
        <authorList>
            <person name="Zanoni R.G."/>
            <person name="Florio D."/>
            <person name="Caffara M."/>
            <person name="Renzi M."/>
            <person name="Parisi A."/>
            <person name="Pasquali F."/>
            <person name="Manfreda G."/>
        </authorList>
    </citation>
    <scope>NUCLEOTIDE SEQUENCE [LARGE SCALE GENOMIC DNA]</scope>
    <source>
        <strain evidence="5 6">295_13</strain>
    </source>
</reference>
<keyword evidence="2" id="KW-0472">Membrane</keyword>
<comment type="caution">
    <text evidence="5">The sequence shown here is derived from an EMBL/GenBank/DDBJ whole genome shotgun (WGS) entry which is preliminary data.</text>
</comment>
<dbReference type="InterPro" id="IPR037873">
    <property type="entry name" value="BamE-like"/>
</dbReference>
<evidence type="ECO:0000313" key="6">
    <source>
        <dbReference type="Proteomes" id="UP000233350"/>
    </source>
</evidence>
<dbReference type="STRING" id="556267.HWAG_00800"/>
<dbReference type="RefSeq" id="WP_006802494.1">
    <property type="nucleotide sequence ID" value="NZ_CABKOI010000020.1"/>
</dbReference>
<dbReference type="OrthoDB" id="5355798at2"/>
<dbReference type="Pfam" id="PF04355">
    <property type="entry name" value="BamE"/>
    <property type="match status" value="1"/>
</dbReference>
<evidence type="ECO:0000256" key="3">
    <source>
        <dbReference type="SAM" id="SignalP"/>
    </source>
</evidence>
<sequence>MLKFISSVAIALLLSACAYKTGVEVTQETLNKVQVHKTTKSQVESIVGYPTKKQTLGKNEIWYYDFTSISHNPFGGNIDEATVIEFNTKGVVTKKYKTKSAGGNPLLK</sequence>
<evidence type="ECO:0000256" key="1">
    <source>
        <dbReference type="ARBA" id="ARBA00022729"/>
    </source>
</evidence>
<dbReference type="EMBL" id="MBPK01000011">
    <property type="protein sequence ID" value="PKT81956.1"/>
    <property type="molecule type" value="Genomic_DNA"/>
</dbReference>
<evidence type="ECO:0000256" key="2">
    <source>
        <dbReference type="ARBA" id="ARBA00023136"/>
    </source>
</evidence>
<feature type="chain" id="PRO_5014762243" description="Outer membrane protein assembly factor BamE domain-containing protein" evidence="3">
    <location>
        <begin position="21"/>
        <end position="108"/>
    </location>
</feature>